<evidence type="ECO:0000313" key="13">
    <source>
        <dbReference type="Proteomes" id="UP000092555"/>
    </source>
</evidence>
<dbReference type="PROSITE" id="PS50862">
    <property type="entry name" value="AA_TRNA_LIGASE_II"/>
    <property type="match status" value="1"/>
</dbReference>
<feature type="binding site" evidence="8">
    <location>
        <position position="416"/>
    </location>
    <ligand>
        <name>L-serine</name>
        <dbReference type="ChEBI" id="CHEBI:33384"/>
    </ligand>
</feature>
<feature type="site" description="Important for serine binding" evidence="8">
    <location>
        <position position="418"/>
    </location>
</feature>
<dbReference type="PANTHER" id="PTHR11778">
    <property type="entry name" value="SERYL-TRNA SYNTHETASE"/>
    <property type="match status" value="1"/>
</dbReference>
<feature type="binding site" evidence="8">
    <location>
        <position position="295"/>
    </location>
    <ligand>
        <name>L-serine</name>
        <dbReference type="ChEBI" id="CHEBI:33384"/>
    </ligand>
</feature>
<dbReference type="OrthoDB" id="10264585at2759"/>
<dbReference type="SUPFAM" id="SSF46589">
    <property type="entry name" value="tRNA-binding arm"/>
    <property type="match status" value="1"/>
</dbReference>
<dbReference type="UniPathway" id="UPA00906">
    <property type="reaction ID" value="UER00895"/>
</dbReference>
<dbReference type="PRINTS" id="PR00981">
    <property type="entry name" value="TRNASYNTHSER"/>
</dbReference>
<dbReference type="GeneID" id="30032101"/>
<dbReference type="Proteomes" id="UP000092555">
    <property type="component" value="Unassembled WGS sequence"/>
</dbReference>
<evidence type="ECO:0000256" key="10">
    <source>
        <dbReference type="SAM" id="Coils"/>
    </source>
</evidence>
<organism evidence="12 13">
    <name type="scientific">Metschnikowia bicuspidata var. bicuspidata NRRL YB-4993</name>
    <dbReference type="NCBI Taxonomy" id="869754"/>
    <lineage>
        <taxon>Eukaryota</taxon>
        <taxon>Fungi</taxon>
        <taxon>Dikarya</taxon>
        <taxon>Ascomycota</taxon>
        <taxon>Saccharomycotina</taxon>
        <taxon>Pichiomycetes</taxon>
        <taxon>Metschnikowiaceae</taxon>
        <taxon>Metschnikowia</taxon>
    </lineage>
</organism>
<keyword evidence="3" id="KW-0547">Nucleotide-binding</keyword>
<evidence type="ECO:0000256" key="5">
    <source>
        <dbReference type="ARBA" id="ARBA00023146"/>
    </source>
</evidence>
<dbReference type="Pfam" id="PF02403">
    <property type="entry name" value="Seryl_tRNA_N"/>
    <property type="match status" value="1"/>
</dbReference>
<evidence type="ECO:0000256" key="4">
    <source>
        <dbReference type="ARBA" id="ARBA00022840"/>
    </source>
</evidence>
<name>A0A1A0H5R2_9ASCO</name>
<dbReference type="InterPro" id="IPR010978">
    <property type="entry name" value="tRNA-bd_arm"/>
</dbReference>
<dbReference type="InterPro" id="IPR002314">
    <property type="entry name" value="aa-tRNA-synt_IIb"/>
</dbReference>
<keyword evidence="2" id="KW-0436">Ligase</keyword>
<dbReference type="GO" id="GO:0070158">
    <property type="term" value="P:mitochondrial seryl-tRNA aminoacylation"/>
    <property type="evidence" value="ECO:0007669"/>
    <property type="project" value="EnsemblFungi"/>
</dbReference>
<feature type="coiled-coil region" evidence="10">
    <location>
        <begin position="58"/>
        <end position="133"/>
    </location>
</feature>
<dbReference type="GO" id="GO:0004828">
    <property type="term" value="F:serine-tRNA ligase activity"/>
    <property type="evidence" value="ECO:0007669"/>
    <property type="project" value="UniProtKB-EC"/>
</dbReference>
<dbReference type="EMBL" id="LXTC01000007">
    <property type="protein sequence ID" value="OBA19253.1"/>
    <property type="molecule type" value="Genomic_DNA"/>
</dbReference>
<keyword evidence="5 12" id="KW-0030">Aminoacyl-tRNA synthetase</keyword>
<feature type="binding site" evidence="9">
    <location>
        <begin position="295"/>
        <end position="297"/>
    </location>
    <ligand>
        <name>ATP</name>
        <dbReference type="ChEBI" id="CHEBI:30616"/>
    </ligand>
</feature>
<dbReference type="GO" id="GO:0005524">
    <property type="term" value="F:ATP binding"/>
    <property type="evidence" value="ECO:0007669"/>
    <property type="project" value="UniProtKB-KW"/>
</dbReference>
<proteinExistence type="predicted"/>
<dbReference type="GO" id="GO:0005739">
    <property type="term" value="C:mitochondrion"/>
    <property type="evidence" value="ECO:0007669"/>
    <property type="project" value="EnsemblFungi"/>
</dbReference>
<accession>A0A1A0H5R2</accession>
<evidence type="ECO:0000256" key="9">
    <source>
        <dbReference type="PIRSR" id="PIRSR001529-2"/>
    </source>
</evidence>
<feature type="binding site" evidence="8">
    <location>
        <position position="318"/>
    </location>
    <ligand>
        <name>L-serine</name>
        <dbReference type="ChEBI" id="CHEBI:33384"/>
    </ligand>
</feature>
<feature type="binding site" evidence="8">
    <location>
        <position position="267"/>
    </location>
    <ligand>
        <name>L-serine</name>
        <dbReference type="ChEBI" id="CHEBI:33384"/>
    </ligand>
</feature>
<gene>
    <name evidence="12" type="ORF">METBIDRAFT_79782</name>
</gene>
<dbReference type="AlphaFoldDB" id="A0A1A0H5R2"/>
<protein>
    <recommendedName>
        <fullName evidence="1">serine--tRNA ligase</fullName>
        <ecNumber evidence="1">6.1.1.11</ecNumber>
    </recommendedName>
    <alternativeName>
        <fullName evidence="6">Seryl-tRNA synthetase</fullName>
    </alternativeName>
    <alternativeName>
        <fullName evidence="7">Seryl-tRNA(Ser) synthetase</fullName>
    </alternativeName>
</protein>
<evidence type="ECO:0000256" key="2">
    <source>
        <dbReference type="ARBA" id="ARBA00022598"/>
    </source>
</evidence>
<keyword evidence="10" id="KW-0175">Coiled coil</keyword>
<dbReference type="InterPro" id="IPR006195">
    <property type="entry name" value="aa-tRNA-synth_II"/>
</dbReference>
<sequence>MLWSTIFVRYASSFINTSSLRRPVFDIKGIISRQDEMRNSISRRGDGSSEQLDFLLRNRETELALQDERNLLTSARKKLGFVLGNLLKQNSGGTDLDEIARLQLELLQYKVKISALENKLDVLSETIHNAVESLPNWLSDSVPSDPNVPELQEVINGDSVQQIESALPISKHDHRTIGLNLGLMNFETAARISGSSWYYLINDGALLEQALIQFSLSRARKAGYTMVVPPSIVKSEIISACGFKPRDQNDEKQVYSIEGEPLSLAGTAEIPLGALHSQSTISTPLKYVGVSRSYRAEAGARGKDTAGLYRVHEFTKVELFHFTDSEKAEGELEELREFQASLIRDLGLKAKMLNMPTTDLGAPALKKYDCEAWMPGRGSWGELTSSSNCGDYQARRLGIKQRSKATGKLEYAHTLNGTALAVPRVIVAILEQFYIPETNSVVIPEVLQPFMDDKKEIRAL</sequence>
<reference evidence="12 13" key="1">
    <citation type="submission" date="2016-05" db="EMBL/GenBank/DDBJ databases">
        <title>Comparative genomics of biotechnologically important yeasts.</title>
        <authorList>
            <consortium name="DOE Joint Genome Institute"/>
            <person name="Riley R."/>
            <person name="Haridas S."/>
            <person name="Wolfe K.H."/>
            <person name="Lopes M.R."/>
            <person name="Hittinger C.T."/>
            <person name="Goker M."/>
            <person name="Salamov A."/>
            <person name="Wisecaver J."/>
            <person name="Long T.M."/>
            <person name="Aerts A.L."/>
            <person name="Barry K."/>
            <person name="Choi C."/>
            <person name="Clum A."/>
            <person name="Coughlan A.Y."/>
            <person name="Deshpande S."/>
            <person name="Douglass A.P."/>
            <person name="Hanson S.J."/>
            <person name="Klenk H.-P."/>
            <person name="LaButti K."/>
            <person name="Lapidus A."/>
            <person name="Lindquist E."/>
            <person name="Lipzen A."/>
            <person name="Meier-kolthoff J.P."/>
            <person name="Ohm R.A."/>
            <person name="Otillar R.P."/>
            <person name="Pangilinan J."/>
            <person name="Peng Y."/>
            <person name="Rokas A."/>
            <person name="Rosa C.A."/>
            <person name="Scheuner C."/>
            <person name="Sibirny A.A."/>
            <person name="Slot J.C."/>
            <person name="Stielow J.B."/>
            <person name="Sun H."/>
            <person name="Kurtzman C.P."/>
            <person name="Blackwell M."/>
            <person name="Grigoriev I.V."/>
            <person name="Jeffries T.W."/>
        </authorList>
    </citation>
    <scope>NUCLEOTIDE SEQUENCE [LARGE SCALE GENOMIC DNA]</scope>
    <source>
        <strain evidence="12 13">NRRL YB-4993</strain>
    </source>
</reference>
<feature type="binding site" evidence="9">
    <location>
        <begin position="311"/>
        <end position="314"/>
    </location>
    <ligand>
        <name>ATP</name>
        <dbReference type="ChEBI" id="CHEBI:30616"/>
    </ligand>
</feature>
<dbReference type="STRING" id="869754.A0A1A0H5R2"/>
<dbReference type="NCBIfam" id="TIGR00414">
    <property type="entry name" value="serS"/>
    <property type="match status" value="1"/>
</dbReference>
<evidence type="ECO:0000256" key="8">
    <source>
        <dbReference type="PIRSR" id="PIRSR001529-1"/>
    </source>
</evidence>
<evidence type="ECO:0000259" key="11">
    <source>
        <dbReference type="PROSITE" id="PS50862"/>
    </source>
</evidence>
<dbReference type="PIRSF" id="PIRSF001529">
    <property type="entry name" value="Ser-tRNA-synth_IIa"/>
    <property type="match status" value="1"/>
</dbReference>
<evidence type="ECO:0000256" key="6">
    <source>
        <dbReference type="ARBA" id="ARBA00031113"/>
    </source>
</evidence>
<dbReference type="InterPro" id="IPR002317">
    <property type="entry name" value="Ser-tRNA-ligase_type_1"/>
</dbReference>
<evidence type="ECO:0000256" key="1">
    <source>
        <dbReference type="ARBA" id="ARBA00012840"/>
    </source>
</evidence>
<feature type="domain" description="Aminoacyl-transfer RNA synthetases class-II family profile" evidence="11">
    <location>
        <begin position="207"/>
        <end position="444"/>
    </location>
</feature>
<dbReference type="InterPro" id="IPR015866">
    <property type="entry name" value="Ser-tRNA-synth_1_N"/>
</dbReference>
<keyword evidence="4 9" id="KW-0067">ATP-binding</keyword>
<feature type="binding site" evidence="9">
    <location>
        <begin position="382"/>
        <end position="385"/>
    </location>
    <ligand>
        <name>ATP</name>
        <dbReference type="ChEBI" id="CHEBI:30616"/>
    </ligand>
</feature>
<dbReference type="InterPro" id="IPR045864">
    <property type="entry name" value="aa-tRNA-synth_II/BPL/LPL"/>
</dbReference>
<evidence type="ECO:0000256" key="3">
    <source>
        <dbReference type="ARBA" id="ARBA00022741"/>
    </source>
</evidence>
<comment type="caution">
    <text evidence="12">The sequence shown here is derived from an EMBL/GenBank/DDBJ whole genome shotgun (WGS) entry which is preliminary data.</text>
</comment>
<dbReference type="Gene3D" id="3.30.930.10">
    <property type="entry name" value="Bira Bifunctional Protein, Domain 2"/>
    <property type="match status" value="1"/>
</dbReference>
<keyword evidence="13" id="KW-1185">Reference proteome</keyword>
<evidence type="ECO:0000256" key="7">
    <source>
        <dbReference type="ARBA" id="ARBA00034892"/>
    </source>
</evidence>
<dbReference type="EC" id="6.1.1.11" evidence="1"/>
<dbReference type="RefSeq" id="XP_018709785.1">
    <property type="nucleotide sequence ID" value="XM_018859125.1"/>
</dbReference>
<dbReference type="Pfam" id="PF00587">
    <property type="entry name" value="tRNA-synt_2b"/>
    <property type="match status" value="1"/>
</dbReference>
<dbReference type="SUPFAM" id="SSF55681">
    <property type="entry name" value="Class II aaRS and biotin synthetases"/>
    <property type="match status" value="1"/>
</dbReference>
<evidence type="ECO:0000313" key="12">
    <source>
        <dbReference type="EMBL" id="OBA19253.1"/>
    </source>
</evidence>